<feature type="domain" description="C2H2-type" evidence="9">
    <location>
        <begin position="404"/>
        <end position="431"/>
    </location>
</feature>
<keyword evidence="3" id="KW-0677">Repeat</keyword>
<dbReference type="InterPro" id="IPR036236">
    <property type="entry name" value="Znf_C2H2_sf"/>
</dbReference>
<feature type="domain" description="C2H2-type" evidence="9">
    <location>
        <begin position="598"/>
        <end position="626"/>
    </location>
</feature>
<dbReference type="InterPro" id="IPR050331">
    <property type="entry name" value="Zinc_finger"/>
</dbReference>
<keyword evidence="11" id="KW-1185">Reference proteome</keyword>
<evidence type="ECO:0000313" key="10">
    <source>
        <dbReference type="EMBL" id="OWF44460.1"/>
    </source>
</evidence>
<dbReference type="GO" id="GO:0010468">
    <property type="term" value="P:regulation of gene expression"/>
    <property type="evidence" value="ECO:0007669"/>
    <property type="project" value="TreeGrafter"/>
</dbReference>
<proteinExistence type="predicted"/>
<sequence>MVAWNSTEAEFDEERGEIVLISRHRLQDDALKLSAGAKLAKCVGAVSILFVKSDFNSDATKTGEKSNDHEKVTVSLPASLSVVPVPCPSFITPPELCERTLGFPVAPSKPVKVVPRKPSFQPSLNQNTGAGWVQQEGEDDLEEDAEIEELWTSEDVSPTPTIPGRNDSSQKKPSQVHQPKKAQKKPSSFPPVEMPGLASGLIQKLDSINLPQPNVGTDKGIEVRGTFKGKNTLLNKKSTGPNKCKYCRKVINSWESIVEHALEDHGMISEDSDEVACPICKGLFSKRDMSAFIQHVQLHDKNWQNMCKDNPAMFLENSDELSFTPDQDSDLEDNDEEMYLDDFDDSQSDPDQQGSIKRKKGGNRSFPRLNARLTSEVLKCTECGDQVSSYSDILHHCKLHEMFKQCPVCSKQFTLRGGLLRHFITHVDNRVFTCPSCDAYFTRKDNLKRHIEKKCSGIPGSGLLASIGVMERPPQQSPSTSQGKRFKPNPKEKLVLKFGKNWAHKQMDAIGQEMYESPSDFGTPDSSNDNMSEQDFRDIDTEIKTEPQTDNDKNQQEYSGGREENTGHEQSDTDQNPGHFPPAPGPSDESNPRPALSYKCATCDVQFNSIQELKRHVVVEHSEEMPSTSNTQTHQHYEETEEQDIKPILTFPDSNHYTSDLNYTFLQGRQAHSSVTHKSIQEELQAMDVIDIESLGKFTDMDEDSSQSQNQRGQNLTGFPNNLMGDDSGQPSGSSEGFGGEGGLEDLGENSSDSNILGVDSPDQSTSMDSYSERTPDFLRSMGVPKGRKGAVNKTAPICHFCGLVFERPVDILHHGEVHELELPNQCTCTVCLKELSGKDSLLRHANSHIGRWYPCDVCSASFSRKDNLKRHRRKHDEPGGMEMLMNLMPSGLELVSEQDNIPL</sequence>
<keyword evidence="6" id="KW-0539">Nucleus</keyword>
<feature type="domain" description="C2H2-type" evidence="9">
    <location>
        <begin position="854"/>
        <end position="876"/>
    </location>
</feature>
<evidence type="ECO:0000256" key="4">
    <source>
        <dbReference type="ARBA" id="ARBA00022771"/>
    </source>
</evidence>
<protein>
    <submittedName>
        <fullName evidence="10">Zinc finger protein 236</fullName>
    </submittedName>
</protein>
<feature type="compositionally biased region" description="Polar residues" evidence="8">
    <location>
        <begin position="120"/>
        <end position="129"/>
    </location>
</feature>
<dbReference type="EMBL" id="NEDP02004772">
    <property type="protein sequence ID" value="OWF44460.1"/>
    <property type="molecule type" value="Genomic_DNA"/>
</dbReference>
<organism evidence="10 11">
    <name type="scientific">Mizuhopecten yessoensis</name>
    <name type="common">Japanese scallop</name>
    <name type="synonym">Patinopecten yessoensis</name>
    <dbReference type="NCBI Taxonomy" id="6573"/>
    <lineage>
        <taxon>Eukaryota</taxon>
        <taxon>Metazoa</taxon>
        <taxon>Spiralia</taxon>
        <taxon>Lophotrochozoa</taxon>
        <taxon>Mollusca</taxon>
        <taxon>Bivalvia</taxon>
        <taxon>Autobranchia</taxon>
        <taxon>Pteriomorphia</taxon>
        <taxon>Pectinida</taxon>
        <taxon>Pectinoidea</taxon>
        <taxon>Pectinidae</taxon>
        <taxon>Mizuhopecten</taxon>
    </lineage>
</organism>
<keyword evidence="2" id="KW-0479">Metal-binding</keyword>
<evidence type="ECO:0000256" key="7">
    <source>
        <dbReference type="PROSITE-ProRule" id="PRU00042"/>
    </source>
</evidence>
<gene>
    <name evidence="10" type="ORF">KP79_PYT15078</name>
</gene>
<feature type="domain" description="C2H2-type" evidence="9">
    <location>
        <begin position="378"/>
        <end position="405"/>
    </location>
</feature>
<evidence type="ECO:0000256" key="5">
    <source>
        <dbReference type="ARBA" id="ARBA00022833"/>
    </source>
</evidence>
<feature type="compositionally biased region" description="Basic and acidic residues" evidence="8">
    <location>
        <begin position="541"/>
        <end position="571"/>
    </location>
</feature>
<dbReference type="SUPFAM" id="SSF57667">
    <property type="entry name" value="beta-beta-alpha zinc fingers"/>
    <property type="match status" value="2"/>
</dbReference>
<name>A0A210Q6U8_MIZYE</name>
<dbReference type="PANTHER" id="PTHR16515">
    <property type="entry name" value="PR DOMAIN ZINC FINGER PROTEIN"/>
    <property type="match status" value="1"/>
</dbReference>
<feature type="domain" description="C2H2-type" evidence="9">
    <location>
        <begin position="797"/>
        <end position="824"/>
    </location>
</feature>
<dbReference type="Pfam" id="PF00096">
    <property type="entry name" value="zf-C2H2"/>
    <property type="match status" value="2"/>
</dbReference>
<comment type="caution">
    <text evidence="10">The sequence shown here is derived from an EMBL/GenBank/DDBJ whole genome shotgun (WGS) entry which is preliminary data.</text>
</comment>
<feature type="compositionally biased region" description="Polar residues" evidence="8">
    <location>
        <begin position="706"/>
        <end position="720"/>
    </location>
</feature>
<dbReference type="GO" id="GO:0008270">
    <property type="term" value="F:zinc ion binding"/>
    <property type="evidence" value="ECO:0007669"/>
    <property type="project" value="UniProtKB-KW"/>
</dbReference>
<evidence type="ECO:0000256" key="3">
    <source>
        <dbReference type="ARBA" id="ARBA00022737"/>
    </source>
</evidence>
<evidence type="ECO:0000256" key="8">
    <source>
        <dbReference type="SAM" id="MobiDB-lite"/>
    </source>
</evidence>
<dbReference type="PROSITE" id="PS00028">
    <property type="entry name" value="ZINC_FINGER_C2H2_1"/>
    <property type="match status" value="5"/>
</dbReference>
<dbReference type="FunFam" id="3.30.160.60:FF:000065">
    <property type="entry name" value="B-cell CLL/lymphoma 6, member B"/>
    <property type="match status" value="1"/>
</dbReference>
<dbReference type="GO" id="GO:0005634">
    <property type="term" value="C:nucleus"/>
    <property type="evidence" value="ECO:0007669"/>
    <property type="project" value="UniProtKB-SubCell"/>
</dbReference>
<dbReference type="Gene3D" id="3.30.160.60">
    <property type="entry name" value="Classic Zinc Finger"/>
    <property type="match status" value="4"/>
</dbReference>
<accession>A0A210Q6U8</accession>
<dbReference type="AlphaFoldDB" id="A0A210Q6U8"/>
<feature type="region of interest" description="Disordered" evidence="8">
    <location>
        <begin position="340"/>
        <end position="363"/>
    </location>
</feature>
<keyword evidence="5" id="KW-0862">Zinc</keyword>
<comment type="subcellular location">
    <subcellularLocation>
        <location evidence="1">Nucleus</location>
    </subcellularLocation>
</comment>
<feature type="region of interest" description="Disordered" evidence="8">
    <location>
        <begin position="471"/>
        <end position="490"/>
    </location>
</feature>
<feature type="domain" description="C2H2-type" evidence="9">
    <location>
        <begin position="432"/>
        <end position="459"/>
    </location>
</feature>
<feature type="region of interest" description="Disordered" evidence="8">
    <location>
        <begin position="700"/>
        <end position="778"/>
    </location>
</feature>
<evidence type="ECO:0000259" key="9">
    <source>
        <dbReference type="PROSITE" id="PS50157"/>
    </source>
</evidence>
<dbReference type="Pfam" id="PF13912">
    <property type="entry name" value="zf-C2H2_6"/>
    <property type="match status" value="1"/>
</dbReference>
<feature type="compositionally biased region" description="Acidic residues" evidence="8">
    <location>
        <begin position="136"/>
        <end position="152"/>
    </location>
</feature>
<evidence type="ECO:0000256" key="2">
    <source>
        <dbReference type="ARBA" id="ARBA00022723"/>
    </source>
</evidence>
<dbReference type="OrthoDB" id="6153932at2759"/>
<dbReference type="InterPro" id="IPR013087">
    <property type="entry name" value="Znf_C2H2_type"/>
</dbReference>
<evidence type="ECO:0000256" key="6">
    <source>
        <dbReference type="ARBA" id="ARBA00023242"/>
    </source>
</evidence>
<keyword evidence="4 7" id="KW-0863">Zinc-finger</keyword>
<reference evidence="10 11" key="1">
    <citation type="journal article" date="2017" name="Nat. Ecol. Evol.">
        <title>Scallop genome provides insights into evolution of bilaterian karyotype and development.</title>
        <authorList>
            <person name="Wang S."/>
            <person name="Zhang J."/>
            <person name="Jiao W."/>
            <person name="Li J."/>
            <person name="Xun X."/>
            <person name="Sun Y."/>
            <person name="Guo X."/>
            <person name="Huan P."/>
            <person name="Dong B."/>
            <person name="Zhang L."/>
            <person name="Hu X."/>
            <person name="Sun X."/>
            <person name="Wang J."/>
            <person name="Zhao C."/>
            <person name="Wang Y."/>
            <person name="Wang D."/>
            <person name="Huang X."/>
            <person name="Wang R."/>
            <person name="Lv J."/>
            <person name="Li Y."/>
            <person name="Zhang Z."/>
            <person name="Liu B."/>
            <person name="Lu W."/>
            <person name="Hui Y."/>
            <person name="Liang J."/>
            <person name="Zhou Z."/>
            <person name="Hou R."/>
            <person name="Li X."/>
            <person name="Liu Y."/>
            <person name="Li H."/>
            <person name="Ning X."/>
            <person name="Lin Y."/>
            <person name="Zhao L."/>
            <person name="Xing Q."/>
            <person name="Dou J."/>
            <person name="Li Y."/>
            <person name="Mao J."/>
            <person name="Guo H."/>
            <person name="Dou H."/>
            <person name="Li T."/>
            <person name="Mu C."/>
            <person name="Jiang W."/>
            <person name="Fu Q."/>
            <person name="Fu X."/>
            <person name="Miao Y."/>
            <person name="Liu J."/>
            <person name="Yu Q."/>
            <person name="Li R."/>
            <person name="Liao H."/>
            <person name="Li X."/>
            <person name="Kong Y."/>
            <person name="Jiang Z."/>
            <person name="Chourrout D."/>
            <person name="Li R."/>
            <person name="Bao Z."/>
        </authorList>
    </citation>
    <scope>NUCLEOTIDE SEQUENCE [LARGE SCALE GENOMIC DNA]</scope>
    <source>
        <strain evidence="10 11">PY_sf001</strain>
    </source>
</reference>
<dbReference type="PANTHER" id="PTHR16515:SF66">
    <property type="entry name" value="C2H2-TYPE DOMAIN-CONTAINING PROTEIN"/>
    <property type="match status" value="1"/>
</dbReference>
<dbReference type="PROSITE" id="PS50157">
    <property type="entry name" value="ZINC_FINGER_C2H2_2"/>
    <property type="match status" value="6"/>
</dbReference>
<evidence type="ECO:0000256" key="1">
    <source>
        <dbReference type="ARBA" id="ARBA00004123"/>
    </source>
</evidence>
<dbReference type="SMART" id="SM00355">
    <property type="entry name" value="ZnF_C2H2"/>
    <property type="match status" value="9"/>
</dbReference>
<feature type="region of interest" description="Disordered" evidence="8">
    <location>
        <begin position="107"/>
        <end position="196"/>
    </location>
</feature>
<evidence type="ECO:0000313" key="11">
    <source>
        <dbReference type="Proteomes" id="UP000242188"/>
    </source>
</evidence>
<feature type="region of interest" description="Disordered" evidence="8">
    <location>
        <begin position="541"/>
        <end position="595"/>
    </location>
</feature>
<dbReference type="Proteomes" id="UP000242188">
    <property type="component" value="Unassembled WGS sequence"/>
</dbReference>
<feature type="compositionally biased region" description="Low complexity" evidence="8">
    <location>
        <begin position="107"/>
        <end position="118"/>
    </location>
</feature>